<dbReference type="EMBL" id="UGOB01000001">
    <property type="protein sequence ID" value="STX45742.1"/>
    <property type="molecule type" value="Genomic_DNA"/>
</dbReference>
<feature type="transmembrane region" description="Helical" evidence="1">
    <location>
        <begin position="47"/>
        <end position="70"/>
    </location>
</feature>
<name>A0A378JD67_9GAMM</name>
<keyword evidence="4" id="KW-1185">Reference proteome</keyword>
<dbReference type="Proteomes" id="UP000054691">
    <property type="component" value="Unassembled WGS sequence"/>
</dbReference>
<feature type="transmembrane region" description="Helical" evidence="1">
    <location>
        <begin position="123"/>
        <end position="149"/>
    </location>
</feature>
<evidence type="ECO:0008006" key="6">
    <source>
        <dbReference type="Google" id="ProtNLM"/>
    </source>
</evidence>
<evidence type="ECO:0000256" key="1">
    <source>
        <dbReference type="SAM" id="Phobius"/>
    </source>
</evidence>
<evidence type="ECO:0000313" key="3">
    <source>
        <dbReference type="EMBL" id="STX45742.1"/>
    </source>
</evidence>
<dbReference type="OrthoDB" id="5652230at2"/>
<proteinExistence type="predicted"/>
<reference evidence="2 4" key="1">
    <citation type="submission" date="2015-11" db="EMBL/GenBank/DDBJ databases">
        <title>Genomic analysis of 38 Legionella species identifies large and diverse effector repertoires.</title>
        <authorList>
            <person name="Burstein D."/>
            <person name="Amaro F."/>
            <person name="Zusman T."/>
            <person name="Lifshitz Z."/>
            <person name="Cohen O."/>
            <person name="Gilbert J.A."/>
            <person name="Pupko T."/>
            <person name="Shuman H.A."/>
            <person name="Segal G."/>
        </authorList>
    </citation>
    <scope>NUCLEOTIDE SEQUENCE [LARGE SCALE GENOMIC DNA]</scope>
    <source>
        <strain evidence="2 4">Lyon 8420412</strain>
    </source>
</reference>
<reference evidence="3 5" key="2">
    <citation type="submission" date="2018-06" db="EMBL/GenBank/DDBJ databases">
        <authorList>
            <consortium name="Pathogen Informatics"/>
            <person name="Doyle S."/>
        </authorList>
    </citation>
    <scope>NUCLEOTIDE SEQUENCE [LARGE SCALE GENOMIC DNA]</scope>
    <source>
        <strain evidence="3 5">NCTC12388</strain>
    </source>
</reference>
<protein>
    <recommendedName>
        <fullName evidence="6">Transmembrane protein</fullName>
    </recommendedName>
</protein>
<feature type="transmembrane region" description="Helical" evidence="1">
    <location>
        <begin position="82"/>
        <end position="103"/>
    </location>
</feature>
<sequence>MKNEDPALTISNPRLLAAVYYGLLSVVGTILIDVLLTSMGIMEVIPLFRSIVLGVIVASITGALFGESIVHCPKPYKLKTFFLGFIMVLLSLPFFVLGMMFFMEEVEKPIIKITNFHDLIGTYFIVLGYSYILFGFVLAIAAGLASMYLRGQFVYQILHTDKRRSHRLPRYLGTLDKTKAKSASKTRTMQRKKTSVK</sequence>
<dbReference type="RefSeq" id="WP_058499404.1">
    <property type="nucleotide sequence ID" value="NZ_CAAAHW010000004.1"/>
</dbReference>
<evidence type="ECO:0000313" key="4">
    <source>
        <dbReference type="Proteomes" id="UP000054691"/>
    </source>
</evidence>
<keyword evidence="1" id="KW-1133">Transmembrane helix</keyword>
<dbReference type="EMBL" id="LNYE01000023">
    <property type="protein sequence ID" value="KTD09044.1"/>
    <property type="molecule type" value="Genomic_DNA"/>
</dbReference>
<feature type="transmembrane region" description="Helical" evidence="1">
    <location>
        <begin position="20"/>
        <end position="41"/>
    </location>
</feature>
<dbReference type="AlphaFoldDB" id="A0A378JD67"/>
<gene>
    <name evidence="2" type="ORF">Lgra_2279</name>
    <name evidence="3" type="ORF">NCTC12388_02486</name>
</gene>
<accession>A0A378JD67</accession>
<dbReference type="Proteomes" id="UP000254476">
    <property type="component" value="Unassembled WGS sequence"/>
</dbReference>
<evidence type="ECO:0000313" key="2">
    <source>
        <dbReference type="EMBL" id="KTD09044.1"/>
    </source>
</evidence>
<organism evidence="3 5">
    <name type="scientific">Legionella gratiana</name>
    <dbReference type="NCBI Taxonomy" id="45066"/>
    <lineage>
        <taxon>Bacteria</taxon>
        <taxon>Pseudomonadati</taxon>
        <taxon>Pseudomonadota</taxon>
        <taxon>Gammaproteobacteria</taxon>
        <taxon>Legionellales</taxon>
        <taxon>Legionellaceae</taxon>
        <taxon>Legionella</taxon>
    </lineage>
</organism>
<keyword evidence="1" id="KW-0472">Membrane</keyword>
<keyword evidence="1" id="KW-0812">Transmembrane</keyword>
<evidence type="ECO:0000313" key="5">
    <source>
        <dbReference type="Proteomes" id="UP000254476"/>
    </source>
</evidence>